<protein>
    <submittedName>
        <fullName evidence="3">ZU5 domain-containing protein</fullName>
    </submittedName>
</protein>
<evidence type="ECO:0000313" key="4">
    <source>
        <dbReference type="Proteomes" id="UP000199577"/>
    </source>
</evidence>
<dbReference type="InterPro" id="IPR000906">
    <property type="entry name" value="ZU5_dom"/>
</dbReference>
<dbReference type="STRING" id="623281.SAMN05421747_11545"/>
<evidence type="ECO:0000259" key="2">
    <source>
        <dbReference type="PROSITE" id="PS51145"/>
    </source>
</evidence>
<sequence>MHHSFDESHGIFYRGLKRFIGAIGDSSKALFSKDKNRRYLHQKLIMERHKTSLLTLAGYLTLVLALSCNKDTPASADDEAPPVFGEPVTRPKGQPSASAASAIIGANGGVLQYEQAVRLEIPPEAVAQPTTFAIQPITNTLDDGSAAQAFRLMPEGVHFKKPIKVSFPYVPGNGDNPTVRMVAFQRNDGIWCGVPTALDAQQHLLTVETHHFSDWVWFDMLSLRQDKETARAGETVSLKLMEQVLGALMPASTIDSVPLAAMDDIGFSKDVTVSGWRIVSGPGTLEPKLNTNLLLGDAIYTAPTTVNEATNVEIQVEVESRNGYISDPTAPNGRRKLGKMILLTTIRLMPENFVQLKLNGAEQDFAHLGNARVVNGTLYIRTHNEQINLALQCNGAGRGTYPGGFGNGQSLFSLTRSQGQTRRDFANFYRSCDTNREIFNGTTVISTVEDYVEGTFTGNLYPVDHQSCDLPEATAVEFKFKIKRSDDF</sequence>
<gene>
    <name evidence="3" type="ORF">SAMN05421747_11545</name>
</gene>
<dbReference type="PROSITE" id="PS51145">
    <property type="entry name" value="ZU5"/>
    <property type="match status" value="1"/>
</dbReference>
<dbReference type="OrthoDB" id="770607at2"/>
<dbReference type="RefSeq" id="WP_090974361.1">
    <property type="nucleotide sequence ID" value="NZ_FOLL01000015.1"/>
</dbReference>
<proteinExistence type="predicted"/>
<dbReference type="AlphaFoldDB" id="A0A1I1KBZ4"/>
<reference evidence="3 4" key="1">
    <citation type="submission" date="2016-10" db="EMBL/GenBank/DDBJ databases">
        <authorList>
            <person name="de Groot N.N."/>
        </authorList>
    </citation>
    <scope>NUCLEOTIDE SEQUENCE [LARGE SCALE GENOMIC DNA]</scope>
    <source>
        <strain evidence="3 4">DSM 22900</strain>
    </source>
</reference>
<organism evidence="3 4">
    <name type="scientific">Parapedobacter composti</name>
    <dbReference type="NCBI Taxonomy" id="623281"/>
    <lineage>
        <taxon>Bacteria</taxon>
        <taxon>Pseudomonadati</taxon>
        <taxon>Bacteroidota</taxon>
        <taxon>Sphingobacteriia</taxon>
        <taxon>Sphingobacteriales</taxon>
        <taxon>Sphingobacteriaceae</taxon>
        <taxon>Parapedobacter</taxon>
    </lineage>
</organism>
<name>A0A1I1KBZ4_9SPHI</name>
<evidence type="ECO:0000313" key="3">
    <source>
        <dbReference type="EMBL" id="SFC57802.1"/>
    </source>
</evidence>
<dbReference type="Gene3D" id="2.60.220.30">
    <property type="match status" value="1"/>
</dbReference>
<evidence type="ECO:0000256" key="1">
    <source>
        <dbReference type="SAM" id="MobiDB-lite"/>
    </source>
</evidence>
<dbReference type="EMBL" id="FOLL01000015">
    <property type="protein sequence ID" value="SFC57802.1"/>
    <property type="molecule type" value="Genomic_DNA"/>
</dbReference>
<feature type="region of interest" description="Disordered" evidence="1">
    <location>
        <begin position="73"/>
        <end position="96"/>
    </location>
</feature>
<feature type="domain" description="ZU5" evidence="2">
    <location>
        <begin position="98"/>
        <end position="221"/>
    </location>
</feature>
<dbReference type="Proteomes" id="UP000199577">
    <property type="component" value="Unassembled WGS sequence"/>
</dbReference>
<accession>A0A1I1KBZ4</accession>
<keyword evidence="4" id="KW-1185">Reference proteome</keyword>